<dbReference type="PANTHER" id="PTHR45624:SF26">
    <property type="entry name" value="CARRIER PROTEIN, PUTATIVE (AFU_ORTHOLOGUE AFUA_1G07710)-RELATED"/>
    <property type="match status" value="1"/>
</dbReference>
<keyword evidence="7" id="KW-1133">Transmembrane helix</keyword>
<name>A0AAN8EGF0_9EURO</name>
<evidence type="ECO:0000256" key="12">
    <source>
        <dbReference type="SAM" id="MobiDB-lite"/>
    </source>
</evidence>
<proteinExistence type="inferred from homology"/>
<dbReference type="GO" id="GO:0031966">
    <property type="term" value="C:mitochondrial membrane"/>
    <property type="evidence" value="ECO:0007669"/>
    <property type="project" value="UniProtKB-SubCell"/>
</dbReference>
<organism evidence="13 14">
    <name type="scientific">Knufia fluminis</name>
    <dbReference type="NCBI Taxonomy" id="191047"/>
    <lineage>
        <taxon>Eukaryota</taxon>
        <taxon>Fungi</taxon>
        <taxon>Dikarya</taxon>
        <taxon>Ascomycota</taxon>
        <taxon>Pezizomycotina</taxon>
        <taxon>Eurotiomycetes</taxon>
        <taxon>Chaetothyriomycetidae</taxon>
        <taxon>Chaetothyriales</taxon>
        <taxon>Trichomeriaceae</taxon>
        <taxon>Knufia</taxon>
    </lineage>
</organism>
<feature type="repeat" description="Solcar" evidence="10">
    <location>
        <begin position="166"/>
        <end position="259"/>
    </location>
</feature>
<dbReference type="PROSITE" id="PS50920">
    <property type="entry name" value="SOLCAR"/>
    <property type="match status" value="1"/>
</dbReference>
<keyword evidence="14" id="KW-1185">Reference proteome</keyword>
<keyword evidence="5" id="KW-0677">Repeat</keyword>
<evidence type="ECO:0000256" key="6">
    <source>
        <dbReference type="ARBA" id="ARBA00022792"/>
    </source>
</evidence>
<evidence type="ECO:0000256" key="5">
    <source>
        <dbReference type="ARBA" id="ARBA00022737"/>
    </source>
</evidence>
<evidence type="ECO:0000313" key="14">
    <source>
        <dbReference type="Proteomes" id="UP001316803"/>
    </source>
</evidence>
<gene>
    <name evidence="13" type="ORF">OHC33_005459</name>
</gene>
<dbReference type="SUPFAM" id="SSF103506">
    <property type="entry name" value="Mitochondrial carrier"/>
    <property type="match status" value="1"/>
</dbReference>
<dbReference type="EMBL" id="JAKLMC020000011">
    <property type="protein sequence ID" value="KAK5953515.1"/>
    <property type="molecule type" value="Genomic_DNA"/>
</dbReference>
<dbReference type="Proteomes" id="UP001316803">
    <property type="component" value="Unassembled WGS sequence"/>
</dbReference>
<evidence type="ECO:0008006" key="15">
    <source>
        <dbReference type="Google" id="ProtNLM"/>
    </source>
</evidence>
<dbReference type="Pfam" id="PF00153">
    <property type="entry name" value="Mito_carr"/>
    <property type="match status" value="1"/>
</dbReference>
<evidence type="ECO:0000256" key="4">
    <source>
        <dbReference type="ARBA" id="ARBA00022692"/>
    </source>
</evidence>
<keyword evidence="6" id="KW-0999">Mitochondrion inner membrane</keyword>
<keyword evidence="9 10" id="KW-0472">Membrane</keyword>
<feature type="region of interest" description="Disordered" evidence="12">
    <location>
        <begin position="1"/>
        <end position="41"/>
    </location>
</feature>
<evidence type="ECO:0000256" key="2">
    <source>
        <dbReference type="ARBA" id="ARBA00006375"/>
    </source>
</evidence>
<evidence type="ECO:0000256" key="1">
    <source>
        <dbReference type="ARBA" id="ARBA00004225"/>
    </source>
</evidence>
<evidence type="ECO:0000256" key="7">
    <source>
        <dbReference type="ARBA" id="ARBA00022989"/>
    </source>
</evidence>
<reference evidence="13 14" key="1">
    <citation type="submission" date="2022-12" db="EMBL/GenBank/DDBJ databases">
        <title>Genomic features and morphological characterization of a novel Knufia sp. strain isolated from spacecraft assembly facility.</title>
        <authorList>
            <person name="Teixeira M."/>
            <person name="Chander A.M."/>
            <person name="Stajich J.E."/>
            <person name="Venkateswaran K."/>
        </authorList>
    </citation>
    <scope>NUCLEOTIDE SEQUENCE [LARGE SCALE GENOMIC DNA]</scope>
    <source>
        <strain evidence="13 14">FJI-L2-BK-P2</strain>
    </source>
</reference>
<evidence type="ECO:0000313" key="13">
    <source>
        <dbReference type="EMBL" id="KAK5953515.1"/>
    </source>
</evidence>
<evidence type="ECO:0000256" key="9">
    <source>
        <dbReference type="ARBA" id="ARBA00023136"/>
    </source>
</evidence>
<evidence type="ECO:0000256" key="11">
    <source>
        <dbReference type="RuleBase" id="RU000488"/>
    </source>
</evidence>
<dbReference type="InterPro" id="IPR023395">
    <property type="entry name" value="MCP_dom_sf"/>
</dbReference>
<dbReference type="Gene3D" id="1.50.40.10">
    <property type="entry name" value="Mitochondrial carrier domain"/>
    <property type="match status" value="1"/>
</dbReference>
<comment type="subcellular location">
    <subcellularLocation>
        <location evidence="1">Mitochondrion membrane</location>
        <topology evidence="1">Multi-pass membrane protein</topology>
    </subcellularLocation>
</comment>
<sequence>MSFGSTDEDPTDFEGIYPVPGGVLPVTSTKPPPRKDPRTNLANASSAAGIRAFTAQIVAFYFRAPVKAFFRTRVDYLAYARNLQQQSAATANDATSRRLAWLRSTTPGVIASAVRYYGWRVIPEQILPPLIANVSVGAVLYTSYLQILGHLHEESGKAAKRVYPPPSPIETFTAGYLAGSIQSVVAAPLDAIQIRYERNDNSPGNGKIGAQSQSMWAFGKEKVHEIGARGIFAGYGLSFLKDSFGSAVFFSTFEHIKAQGYYNFIRWYYGSLNRDVVETLVRKRPHHSRQTPGMEGDIHFALEGRNRPSRPQATTIKPHYAIEPAFLFLAGLGASIAQSLVIYPLHHVQVEHWTHLEELDSQAGRLRHTSRLEGHRKWRMMRIYYRAYQETWQQCVRAAAEDTGGKITKWLYRGFWWNTVRQLPSTSAGLIIFELVRRKYGLASDEVRISAKEGHYDILMN</sequence>
<dbReference type="PANTHER" id="PTHR45624">
    <property type="entry name" value="MITOCHONDRIAL BASIC AMINO ACIDS TRANSPORTER-RELATED"/>
    <property type="match status" value="1"/>
</dbReference>
<accession>A0AAN8EGF0</accession>
<dbReference type="InterPro" id="IPR050567">
    <property type="entry name" value="Mitochondrial_Carrier"/>
</dbReference>
<keyword evidence="8" id="KW-0496">Mitochondrion</keyword>
<protein>
    <recommendedName>
        <fullName evidence="15">Mitochondrial carrier protein</fullName>
    </recommendedName>
</protein>
<comment type="similarity">
    <text evidence="2 11">Belongs to the mitochondrial carrier (TC 2.A.29) family.</text>
</comment>
<evidence type="ECO:0000256" key="8">
    <source>
        <dbReference type="ARBA" id="ARBA00023128"/>
    </source>
</evidence>
<feature type="compositionally biased region" description="Acidic residues" evidence="12">
    <location>
        <begin position="1"/>
        <end position="12"/>
    </location>
</feature>
<dbReference type="GO" id="GO:0022857">
    <property type="term" value="F:transmembrane transporter activity"/>
    <property type="evidence" value="ECO:0007669"/>
    <property type="project" value="TreeGrafter"/>
</dbReference>
<keyword evidence="3 11" id="KW-0813">Transport</keyword>
<evidence type="ECO:0000256" key="3">
    <source>
        <dbReference type="ARBA" id="ARBA00022448"/>
    </source>
</evidence>
<keyword evidence="4 10" id="KW-0812">Transmembrane</keyword>
<dbReference type="AlphaFoldDB" id="A0AAN8EGF0"/>
<dbReference type="InterPro" id="IPR018108">
    <property type="entry name" value="MCP_transmembrane"/>
</dbReference>
<comment type="caution">
    <text evidence="13">The sequence shown here is derived from an EMBL/GenBank/DDBJ whole genome shotgun (WGS) entry which is preliminary data.</text>
</comment>
<evidence type="ECO:0000256" key="10">
    <source>
        <dbReference type="PROSITE-ProRule" id="PRU00282"/>
    </source>
</evidence>